<keyword evidence="9" id="KW-0472">Membrane</keyword>
<evidence type="ECO:0000256" key="2">
    <source>
        <dbReference type="ARBA" id="ARBA00009748"/>
    </source>
</evidence>
<keyword evidence="9" id="KW-1133">Transmembrane helix</keyword>
<name>A0A7C9CYX9_OPUST</name>
<reference evidence="11" key="1">
    <citation type="journal article" date="2013" name="J. Plant Res.">
        <title>Effect of fungi and light on seed germination of three Opuntia species from semiarid lands of central Mexico.</title>
        <authorList>
            <person name="Delgado-Sanchez P."/>
            <person name="Jimenez-Bremont J.F."/>
            <person name="Guerrero-Gonzalez Mde L."/>
            <person name="Flores J."/>
        </authorList>
    </citation>
    <scope>NUCLEOTIDE SEQUENCE</scope>
    <source>
        <tissue evidence="11">Cladode</tissue>
    </source>
</reference>
<dbReference type="InterPro" id="IPR036312">
    <property type="entry name" value="Bifun_inhib/LTP/seed_sf"/>
</dbReference>
<keyword evidence="7" id="KW-0325">Glycoprotein</keyword>
<dbReference type="CDD" id="cd00010">
    <property type="entry name" value="AAI_LTSS"/>
    <property type="match status" value="1"/>
</dbReference>
<reference evidence="11" key="2">
    <citation type="submission" date="2020-07" db="EMBL/GenBank/DDBJ databases">
        <authorList>
            <person name="Vera ALvarez R."/>
            <person name="Arias-Moreno D.M."/>
            <person name="Jimenez-Jacinto V."/>
            <person name="Jimenez-Bremont J.F."/>
            <person name="Swaminathan K."/>
            <person name="Moose S.P."/>
            <person name="Guerrero-Gonzalez M.L."/>
            <person name="Marino-Ramirez L."/>
            <person name="Landsman D."/>
            <person name="Rodriguez-Kessler M."/>
            <person name="Delgado-Sanchez P."/>
        </authorList>
    </citation>
    <scope>NUCLEOTIDE SEQUENCE</scope>
    <source>
        <tissue evidence="11">Cladode</tissue>
    </source>
</reference>
<evidence type="ECO:0000256" key="6">
    <source>
        <dbReference type="ARBA" id="ARBA00023157"/>
    </source>
</evidence>
<evidence type="ECO:0000256" key="4">
    <source>
        <dbReference type="ARBA" id="ARBA00022622"/>
    </source>
</evidence>
<evidence type="ECO:0000256" key="5">
    <source>
        <dbReference type="ARBA" id="ARBA00022729"/>
    </source>
</evidence>
<accession>A0A7C9CYX9</accession>
<dbReference type="SMART" id="SM00499">
    <property type="entry name" value="AAI"/>
    <property type="match status" value="1"/>
</dbReference>
<evidence type="ECO:0000313" key="11">
    <source>
        <dbReference type="EMBL" id="MBA4627463.1"/>
    </source>
</evidence>
<dbReference type="Gene3D" id="1.10.110.10">
    <property type="entry name" value="Plant lipid-transfer and hydrophobic proteins"/>
    <property type="match status" value="1"/>
</dbReference>
<evidence type="ECO:0000256" key="7">
    <source>
        <dbReference type="ARBA" id="ARBA00023180"/>
    </source>
</evidence>
<feature type="domain" description="Bifunctional inhibitor/plant lipid transfer protein/seed storage helical" evidence="10">
    <location>
        <begin position="40"/>
        <end position="122"/>
    </location>
</feature>
<dbReference type="Pfam" id="PF14368">
    <property type="entry name" value="LTP_2"/>
    <property type="match status" value="1"/>
</dbReference>
<evidence type="ECO:0000256" key="3">
    <source>
        <dbReference type="ARBA" id="ARBA00022475"/>
    </source>
</evidence>
<keyword evidence="3" id="KW-1003">Cell membrane</keyword>
<dbReference type="EMBL" id="GISG01062218">
    <property type="protein sequence ID" value="MBA4627463.1"/>
    <property type="molecule type" value="Transcribed_RNA"/>
</dbReference>
<dbReference type="GO" id="GO:0098552">
    <property type="term" value="C:side of membrane"/>
    <property type="evidence" value="ECO:0007669"/>
    <property type="project" value="UniProtKB-KW"/>
</dbReference>
<keyword evidence="9" id="KW-0812">Transmembrane</keyword>
<evidence type="ECO:0000256" key="1">
    <source>
        <dbReference type="ARBA" id="ARBA00004609"/>
    </source>
</evidence>
<comment type="subcellular location">
    <subcellularLocation>
        <location evidence="1">Cell membrane</location>
        <topology evidence="1">Lipid-anchor</topology>
        <topology evidence="1">GPI-anchor</topology>
    </subcellularLocation>
</comment>
<sequence>MGRSSQLVRVLSQAVMVMALCVGIGGMVSNGEDNDLMKQCTTAIQDLGNCLMFVTAKEAEPTKACCSAVSAMKDKQPVCLCLFIGQAHNGTNPALKGLGIQEAKLLQLPNACHLTNASVTNCPSKLIYFSFISPY</sequence>
<keyword evidence="8" id="KW-0449">Lipoprotein</keyword>
<evidence type="ECO:0000256" key="9">
    <source>
        <dbReference type="SAM" id="Phobius"/>
    </source>
</evidence>
<dbReference type="AlphaFoldDB" id="A0A7C9CYX9"/>
<dbReference type="SUPFAM" id="SSF47699">
    <property type="entry name" value="Bifunctional inhibitor/lipid-transfer protein/seed storage 2S albumin"/>
    <property type="match status" value="1"/>
</dbReference>
<comment type="similarity">
    <text evidence="2">Belongs to the plant LTP family.</text>
</comment>
<evidence type="ECO:0000259" key="10">
    <source>
        <dbReference type="SMART" id="SM00499"/>
    </source>
</evidence>
<dbReference type="InterPro" id="IPR043325">
    <property type="entry name" value="LTSS"/>
</dbReference>
<organism evidence="11">
    <name type="scientific">Opuntia streptacantha</name>
    <name type="common">Prickly pear cactus</name>
    <name type="synonym">Opuntia cardona</name>
    <dbReference type="NCBI Taxonomy" id="393608"/>
    <lineage>
        <taxon>Eukaryota</taxon>
        <taxon>Viridiplantae</taxon>
        <taxon>Streptophyta</taxon>
        <taxon>Embryophyta</taxon>
        <taxon>Tracheophyta</taxon>
        <taxon>Spermatophyta</taxon>
        <taxon>Magnoliopsida</taxon>
        <taxon>eudicotyledons</taxon>
        <taxon>Gunneridae</taxon>
        <taxon>Pentapetalae</taxon>
        <taxon>Caryophyllales</taxon>
        <taxon>Cactineae</taxon>
        <taxon>Cactaceae</taxon>
        <taxon>Opuntioideae</taxon>
        <taxon>Opuntia</taxon>
    </lineage>
</organism>
<keyword evidence="5" id="KW-0732">Signal</keyword>
<keyword evidence="4" id="KW-0336">GPI-anchor</keyword>
<dbReference type="InterPro" id="IPR016140">
    <property type="entry name" value="Bifunc_inhib/LTP/seed_store"/>
</dbReference>
<dbReference type="PANTHER" id="PTHR33044">
    <property type="entry name" value="BIFUNCTIONAL INHIBITOR/LIPID-TRANSFER PROTEIN/SEED STORAGE 2S ALBUMIN SUPERFAMILY PROTEIN-RELATED"/>
    <property type="match status" value="1"/>
</dbReference>
<keyword evidence="6" id="KW-1015">Disulfide bond</keyword>
<proteinExistence type="inferred from homology"/>
<dbReference type="GO" id="GO:0005886">
    <property type="term" value="C:plasma membrane"/>
    <property type="evidence" value="ECO:0007669"/>
    <property type="project" value="UniProtKB-SubCell"/>
</dbReference>
<feature type="transmembrane region" description="Helical" evidence="9">
    <location>
        <begin position="7"/>
        <end position="28"/>
    </location>
</feature>
<evidence type="ECO:0000256" key="8">
    <source>
        <dbReference type="ARBA" id="ARBA00023288"/>
    </source>
</evidence>
<protein>
    <recommendedName>
        <fullName evidence="10">Bifunctional inhibitor/plant lipid transfer protein/seed storage helical domain-containing protein</fullName>
    </recommendedName>
</protein>